<keyword evidence="2" id="KW-1185">Reference proteome</keyword>
<dbReference type="Proteomes" id="UP000029078">
    <property type="component" value="Unassembled WGS sequence"/>
</dbReference>
<dbReference type="Pfam" id="PF14019">
    <property type="entry name" value="DUF4235"/>
    <property type="match status" value="1"/>
</dbReference>
<organism evidence="1 2">
    <name type="scientific">Bifidobacterium ruminantium</name>
    <dbReference type="NCBI Taxonomy" id="78346"/>
    <lineage>
        <taxon>Bacteria</taxon>
        <taxon>Bacillati</taxon>
        <taxon>Actinomycetota</taxon>
        <taxon>Actinomycetes</taxon>
        <taxon>Bifidobacteriales</taxon>
        <taxon>Bifidobacteriaceae</taxon>
        <taxon>Bifidobacterium</taxon>
    </lineage>
</organism>
<evidence type="ECO:0008006" key="3">
    <source>
        <dbReference type="Google" id="ProtNLM"/>
    </source>
</evidence>
<dbReference type="RefSeq" id="WP_026647233.1">
    <property type="nucleotide sequence ID" value="NZ_CALLHR010000087.1"/>
</dbReference>
<dbReference type="STRING" id="78346.BRUM_1594"/>
<dbReference type="eggNOG" id="ENOG5031Y80">
    <property type="taxonomic scope" value="Bacteria"/>
</dbReference>
<sequence length="125" mass="13454">MSEKPDMESSADRAVAALHAVDEKVNALRDQRLNDPDSFGDKIFKTATPALAGLVFGKAFEMLWKRSVGRKSVRADGTTNEAAEVALSIAFAVASAAFGTLVSQLSDRGSKAIVNKRHARQAHRK</sequence>
<dbReference type="AlphaFoldDB" id="A0A087CY32"/>
<proteinExistence type="predicted"/>
<protein>
    <recommendedName>
        <fullName evidence="3">DUF4235 domain-containing protein</fullName>
    </recommendedName>
</protein>
<comment type="caution">
    <text evidence="1">The sequence shown here is derived from an EMBL/GenBank/DDBJ whole genome shotgun (WGS) entry which is preliminary data.</text>
</comment>
<gene>
    <name evidence="1" type="ORF">BRUM_1594</name>
</gene>
<dbReference type="InterPro" id="IPR025329">
    <property type="entry name" value="DUF4235"/>
</dbReference>
<evidence type="ECO:0000313" key="2">
    <source>
        <dbReference type="Proteomes" id="UP000029078"/>
    </source>
</evidence>
<evidence type="ECO:0000313" key="1">
    <source>
        <dbReference type="EMBL" id="KFI88182.1"/>
    </source>
</evidence>
<name>A0A087CY32_BIFRU</name>
<reference evidence="1 2" key="1">
    <citation type="submission" date="2014-03" db="EMBL/GenBank/DDBJ databases">
        <title>Genomics of Bifidobacteria.</title>
        <authorList>
            <person name="Ventura M."/>
            <person name="Milani C."/>
            <person name="Lugli G.A."/>
        </authorList>
    </citation>
    <scope>NUCLEOTIDE SEQUENCE [LARGE SCALE GENOMIC DNA]</scope>
    <source>
        <strain evidence="1 2">LMG 21811</strain>
    </source>
</reference>
<accession>A0A087CY32</accession>
<dbReference type="EMBL" id="JGZL01000010">
    <property type="protein sequence ID" value="KFI88182.1"/>
    <property type="molecule type" value="Genomic_DNA"/>
</dbReference>